<dbReference type="Proteomes" id="UP001519460">
    <property type="component" value="Unassembled WGS sequence"/>
</dbReference>
<dbReference type="InterPro" id="IPR000276">
    <property type="entry name" value="GPCR_Rhodpsn"/>
</dbReference>
<dbReference type="Pfam" id="PF10324">
    <property type="entry name" value="7TM_GPCR_Srw"/>
    <property type="match status" value="1"/>
</dbReference>
<sequence length="381" mass="43241">MEDSYHEMAMDSKENGGDEVHMDPAKLSHGLLAFHLWFQGVHGYASIVVCVFGITTNFFNITILMRKDMRTPTNFLLMWLAVADVLTMLPYIPFVANFYCPPSTPYDAPERFTYGWVMYMLLMVNFVATTHTISIWIGVSLAAFRFIQMKSTSRGPLAKERRMKQVKAITVIVYVLSALVLIPNYMTNELQPMPMGNVTVYSLKDLKLATNETENIVLANVITYAVVAKLIPCFLILIFSGSLVYHLSVKGRSRRRRLATSSCSKTSKHARQATTTRMLLVVIILFIITELPQGVLILLSANVPGFYDNVYNLLGDLMDFIALLNNAINFVLYCIMSQQFRSRFVQMYLRRRGMHLKSISESTMSEKMSLREPPTRTTGAE</sequence>
<keyword evidence="9" id="KW-1185">Reference proteome</keyword>
<organism evidence="8 9">
    <name type="scientific">Batillaria attramentaria</name>
    <dbReference type="NCBI Taxonomy" id="370345"/>
    <lineage>
        <taxon>Eukaryota</taxon>
        <taxon>Metazoa</taxon>
        <taxon>Spiralia</taxon>
        <taxon>Lophotrochozoa</taxon>
        <taxon>Mollusca</taxon>
        <taxon>Gastropoda</taxon>
        <taxon>Caenogastropoda</taxon>
        <taxon>Sorbeoconcha</taxon>
        <taxon>Cerithioidea</taxon>
        <taxon>Batillariidae</taxon>
        <taxon>Batillaria</taxon>
    </lineage>
</organism>
<feature type="transmembrane region" description="Helical" evidence="6">
    <location>
        <begin position="278"/>
        <end position="300"/>
    </location>
</feature>
<evidence type="ECO:0000256" key="4">
    <source>
        <dbReference type="ARBA" id="ARBA00023136"/>
    </source>
</evidence>
<feature type="region of interest" description="Disordered" evidence="5">
    <location>
        <begin position="362"/>
        <end position="381"/>
    </location>
</feature>
<keyword evidence="3 6" id="KW-1133">Transmembrane helix</keyword>
<dbReference type="Gene3D" id="1.20.1070.10">
    <property type="entry name" value="Rhodopsin 7-helix transmembrane proteins"/>
    <property type="match status" value="1"/>
</dbReference>
<dbReference type="PANTHER" id="PTHR46273">
    <property type="entry name" value="MYOSUPPRESSIN RECEPTOR 1, ISOFORM B-RELATED"/>
    <property type="match status" value="1"/>
</dbReference>
<keyword evidence="2 6" id="KW-0812">Transmembrane</keyword>
<keyword evidence="4 6" id="KW-0472">Membrane</keyword>
<dbReference type="EMBL" id="JACVVK020000233">
    <property type="protein sequence ID" value="KAK7483093.1"/>
    <property type="molecule type" value="Genomic_DNA"/>
</dbReference>
<dbReference type="InterPro" id="IPR019427">
    <property type="entry name" value="7TM_GPCR_serpentine_rcpt_Srw"/>
</dbReference>
<protein>
    <recommendedName>
        <fullName evidence="7">G-protein coupled receptors family 1 profile domain-containing protein</fullName>
    </recommendedName>
</protein>
<feature type="domain" description="G-protein coupled receptors family 1 profile" evidence="7">
    <location>
        <begin position="56"/>
        <end position="333"/>
    </location>
</feature>
<evidence type="ECO:0000256" key="3">
    <source>
        <dbReference type="ARBA" id="ARBA00022989"/>
    </source>
</evidence>
<dbReference type="PRINTS" id="PR00237">
    <property type="entry name" value="GPCRRHODOPSN"/>
</dbReference>
<accession>A0ABD0K7E9</accession>
<evidence type="ECO:0000256" key="6">
    <source>
        <dbReference type="SAM" id="Phobius"/>
    </source>
</evidence>
<reference evidence="8 9" key="1">
    <citation type="journal article" date="2023" name="Sci. Data">
        <title>Genome assembly of the Korean intertidal mud-creeper Batillaria attramentaria.</title>
        <authorList>
            <person name="Patra A.K."/>
            <person name="Ho P.T."/>
            <person name="Jun S."/>
            <person name="Lee S.J."/>
            <person name="Kim Y."/>
            <person name="Won Y.J."/>
        </authorList>
    </citation>
    <scope>NUCLEOTIDE SEQUENCE [LARGE SCALE GENOMIC DNA]</scope>
    <source>
        <strain evidence="8">Wonlab-2016</strain>
    </source>
</reference>
<dbReference type="SUPFAM" id="SSF81321">
    <property type="entry name" value="Family A G protein-coupled receptor-like"/>
    <property type="match status" value="1"/>
</dbReference>
<evidence type="ECO:0000313" key="8">
    <source>
        <dbReference type="EMBL" id="KAK7483093.1"/>
    </source>
</evidence>
<dbReference type="PROSITE" id="PS50262">
    <property type="entry name" value="G_PROTEIN_RECEP_F1_2"/>
    <property type="match status" value="1"/>
</dbReference>
<evidence type="ECO:0000313" key="9">
    <source>
        <dbReference type="Proteomes" id="UP001519460"/>
    </source>
</evidence>
<dbReference type="GO" id="GO:0016020">
    <property type="term" value="C:membrane"/>
    <property type="evidence" value="ECO:0007669"/>
    <property type="project" value="UniProtKB-SubCell"/>
</dbReference>
<feature type="transmembrane region" description="Helical" evidence="6">
    <location>
        <begin position="41"/>
        <end position="63"/>
    </location>
</feature>
<feature type="transmembrane region" description="Helical" evidence="6">
    <location>
        <begin position="75"/>
        <end position="96"/>
    </location>
</feature>
<name>A0ABD0K7E9_9CAEN</name>
<feature type="transmembrane region" description="Helical" evidence="6">
    <location>
        <begin position="168"/>
        <end position="186"/>
    </location>
</feature>
<dbReference type="PANTHER" id="PTHR46273:SF4">
    <property type="entry name" value="AT19640P"/>
    <property type="match status" value="1"/>
</dbReference>
<gene>
    <name evidence="8" type="ORF">BaRGS_00025661</name>
</gene>
<dbReference type="CDD" id="cd14978">
    <property type="entry name" value="7tmA_FMRFamide_R-like"/>
    <property type="match status" value="1"/>
</dbReference>
<feature type="transmembrane region" description="Helical" evidence="6">
    <location>
        <begin position="116"/>
        <end position="147"/>
    </location>
</feature>
<evidence type="ECO:0000256" key="1">
    <source>
        <dbReference type="ARBA" id="ARBA00004370"/>
    </source>
</evidence>
<comment type="caution">
    <text evidence="8">The sequence shown here is derived from an EMBL/GenBank/DDBJ whole genome shotgun (WGS) entry which is preliminary data.</text>
</comment>
<evidence type="ECO:0000256" key="5">
    <source>
        <dbReference type="SAM" id="MobiDB-lite"/>
    </source>
</evidence>
<evidence type="ECO:0000256" key="2">
    <source>
        <dbReference type="ARBA" id="ARBA00022692"/>
    </source>
</evidence>
<dbReference type="InterPro" id="IPR017452">
    <property type="entry name" value="GPCR_Rhodpsn_7TM"/>
</dbReference>
<evidence type="ECO:0000259" key="7">
    <source>
        <dbReference type="PROSITE" id="PS50262"/>
    </source>
</evidence>
<comment type="subcellular location">
    <subcellularLocation>
        <location evidence="1">Membrane</location>
    </subcellularLocation>
</comment>
<proteinExistence type="predicted"/>
<feature type="transmembrane region" description="Helical" evidence="6">
    <location>
        <begin position="320"/>
        <end position="340"/>
    </location>
</feature>
<feature type="transmembrane region" description="Helical" evidence="6">
    <location>
        <begin position="221"/>
        <end position="247"/>
    </location>
</feature>
<dbReference type="InterPro" id="IPR053219">
    <property type="entry name" value="GPCR_Dmsr-1"/>
</dbReference>
<dbReference type="AlphaFoldDB" id="A0ABD0K7E9"/>